<dbReference type="Gene3D" id="3.40.33.10">
    <property type="entry name" value="CAP"/>
    <property type="match status" value="1"/>
</dbReference>
<proteinExistence type="predicted"/>
<dbReference type="Pfam" id="PF00188">
    <property type="entry name" value="CAP"/>
    <property type="match status" value="1"/>
</dbReference>
<dbReference type="PROSITE" id="PS01009">
    <property type="entry name" value="CRISP_1"/>
    <property type="match status" value="1"/>
</dbReference>
<dbReference type="EMBL" id="AEYI02001307">
    <property type="protein sequence ID" value="KFG39007.1"/>
    <property type="molecule type" value="Genomic_DNA"/>
</dbReference>
<evidence type="ECO:0000313" key="4">
    <source>
        <dbReference type="EMBL" id="KFG39007.1"/>
    </source>
</evidence>
<keyword evidence="2" id="KW-0732">Signal</keyword>
<protein>
    <submittedName>
        <fullName evidence="4">SCP family extracellular subfamily protein</fullName>
    </submittedName>
</protein>
<dbReference type="SMR" id="A0A086K3N9"/>
<comment type="caution">
    <text evidence="4">The sequence shown here is derived from an EMBL/GenBank/DDBJ whole genome shotgun (WGS) entry which is preliminary data.</text>
</comment>
<gene>
    <name evidence="4" type="ORF">TGP89_239890</name>
</gene>
<feature type="domain" description="SCP" evidence="3">
    <location>
        <begin position="60"/>
        <end position="201"/>
    </location>
</feature>
<keyword evidence="1" id="KW-1133">Transmembrane helix</keyword>
<dbReference type="PANTHER" id="PTHR10334">
    <property type="entry name" value="CYSTEINE-RICH SECRETORY PROTEIN-RELATED"/>
    <property type="match status" value="1"/>
</dbReference>
<keyword evidence="1" id="KW-0472">Membrane</keyword>
<feature type="chain" id="PRO_5001808922" evidence="2">
    <location>
        <begin position="24"/>
        <end position="246"/>
    </location>
</feature>
<dbReference type="SUPFAM" id="SSF55797">
    <property type="entry name" value="PR-1-like"/>
    <property type="match status" value="1"/>
</dbReference>
<dbReference type="InterPro" id="IPR035940">
    <property type="entry name" value="CAP_sf"/>
</dbReference>
<feature type="signal peptide" evidence="2">
    <location>
        <begin position="1"/>
        <end position="23"/>
    </location>
</feature>
<evidence type="ECO:0000259" key="3">
    <source>
        <dbReference type="SMART" id="SM00198"/>
    </source>
</evidence>
<reference evidence="4 5" key="1">
    <citation type="submission" date="2014-03" db="EMBL/GenBank/DDBJ databases">
        <authorList>
            <person name="Sibley D."/>
            <person name="Venepally P."/>
            <person name="Karamycheva S."/>
            <person name="Hadjithomas M."/>
            <person name="Khan A."/>
            <person name="Brunk B."/>
            <person name="Roos D."/>
            <person name="Caler E."/>
            <person name="Lorenzi H."/>
        </authorList>
    </citation>
    <scope>NUCLEOTIDE SEQUENCE [LARGE SCALE GENOMIC DNA]</scope>
    <source>
        <strain evidence="5">p89</strain>
    </source>
</reference>
<dbReference type="SMART" id="SM00198">
    <property type="entry name" value="SCP"/>
    <property type="match status" value="1"/>
</dbReference>
<evidence type="ECO:0000313" key="5">
    <source>
        <dbReference type="Proteomes" id="UP000028828"/>
    </source>
</evidence>
<dbReference type="PRINTS" id="PR00837">
    <property type="entry name" value="V5TPXLIKE"/>
</dbReference>
<evidence type="ECO:0000256" key="1">
    <source>
        <dbReference type="SAM" id="Phobius"/>
    </source>
</evidence>
<dbReference type="GO" id="GO:0005576">
    <property type="term" value="C:extracellular region"/>
    <property type="evidence" value="ECO:0007669"/>
    <property type="project" value="InterPro"/>
</dbReference>
<keyword evidence="1" id="KW-0812">Transmembrane</keyword>
<dbReference type="AlphaFoldDB" id="A0A086K3N9"/>
<accession>A0A086K3N9</accession>
<organism evidence="4 5">
    <name type="scientific">Toxoplasma gondii p89</name>
    <dbReference type="NCBI Taxonomy" id="943119"/>
    <lineage>
        <taxon>Eukaryota</taxon>
        <taxon>Sar</taxon>
        <taxon>Alveolata</taxon>
        <taxon>Apicomplexa</taxon>
        <taxon>Conoidasida</taxon>
        <taxon>Coccidia</taxon>
        <taxon>Eucoccidiorida</taxon>
        <taxon>Eimeriorina</taxon>
        <taxon>Sarcocystidae</taxon>
        <taxon>Toxoplasma</taxon>
    </lineage>
</organism>
<sequence>MANKAVLALALLLCVASSALVQSTTVRHESALRAEAETGLQTFQHERSRDTTQSGATFEDVTDECLTLHNKFRTAGLDVSVPELVANDTARKVVLEIVKKRAEDNCSSQTHSEEARRAGLGENIFFANDASCGVGVQMWYNEVNLLKGKYPGTEWNRRGAIGHFTQMMWDSTTGLGCARTTSCPNWNQLFCVYKPAGNWIGVAPFSEAVWMSIMKRDGLSGAMSIAQVSTGALAIAVSAVFLVLVG</sequence>
<feature type="transmembrane region" description="Helical" evidence="1">
    <location>
        <begin position="221"/>
        <end position="245"/>
    </location>
</feature>
<dbReference type="VEuPathDB" id="ToxoDB:TGP89_239890"/>
<name>A0A086K3N9_TOXGO</name>
<dbReference type="InterPro" id="IPR001283">
    <property type="entry name" value="CRISP-related"/>
</dbReference>
<dbReference type="InterPro" id="IPR014044">
    <property type="entry name" value="CAP_dom"/>
</dbReference>
<dbReference type="OrthoDB" id="329461at2759"/>
<evidence type="ECO:0000256" key="2">
    <source>
        <dbReference type="SAM" id="SignalP"/>
    </source>
</evidence>
<dbReference type="Proteomes" id="UP000028828">
    <property type="component" value="Unassembled WGS sequence"/>
</dbReference>
<dbReference type="InterPro" id="IPR018244">
    <property type="entry name" value="Allrgn_V5/Tpx1_CS"/>
</dbReference>